<evidence type="ECO:0000313" key="2">
    <source>
        <dbReference type="Proteomes" id="UP000076863"/>
    </source>
</evidence>
<protein>
    <submittedName>
        <fullName evidence="1">Uncharacterized protein</fullName>
    </submittedName>
</protein>
<organism evidence="1 2">
    <name type="scientific">Beauveria brongniartii RCEF 3172</name>
    <dbReference type="NCBI Taxonomy" id="1081107"/>
    <lineage>
        <taxon>Eukaryota</taxon>
        <taxon>Fungi</taxon>
        <taxon>Dikarya</taxon>
        <taxon>Ascomycota</taxon>
        <taxon>Pezizomycotina</taxon>
        <taxon>Sordariomycetes</taxon>
        <taxon>Hypocreomycetidae</taxon>
        <taxon>Hypocreales</taxon>
        <taxon>Cordycipitaceae</taxon>
        <taxon>Beauveria</taxon>
        <taxon>Beauveria brongniartii</taxon>
    </lineage>
</organism>
<dbReference type="AlphaFoldDB" id="A0A166XTW1"/>
<dbReference type="EMBL" id="AZHA01000037">
    <property type="protein sequence ID" value="OAA36170.1"/>
    <property type="molecule type" value="Genomic_DNA"/>
</dbReference>
<evidence type="ECO:0000313" key="1">
    <source>
        <dbReference type="EMBL" id="OAA36170.1"/>
    </source>
</evidence>
<reference evidence="1 2" key="1">
    <citation type="journal article" date="2016" name="Genome Biol. Evol.">
        <title>Divergent and convergent evolution of fungal pathogenicity.</title>
        <authorList>
            <person name="Shang Y."/>
            <person name="Xiao G."/>
            <person name="Zheng P."/>
            <person name="Cen K."/>
            <person name="Zhan S."/>
            <person name="Wang C."/>
        </authorList>
    </citation>
    <scope>NUCLEOTIDE SEQUENCE [LARGE SCALE GENOMIC DNA]</scope>
    <source>
        <strain evidence="1 2">RCEF 3172</strain>
    </source>
</reference>
<sequence length="75" mass="8428">MARNGLQPVFQDWNSEDNAAFDIQILNPLKRNWKAALRKLLCLVGEERDRPRVQSSEFAGGVLAVGLFLPQYAAI</sequence>
<dbReference type="Proteomes" id="UP000076863">
    <property type="component" value="Unassembled WGS sequence"/>
</dbReference>
<comment type="caution">
    <text evidence="1">The sequence shown here is derived from an EMBL/GenBank/DDBJ whole genome shotgun (WGS) entry which is preliminary data.</text>
</comment>
<accession>A0A166XTW1</accession>
<gene>
    <name evidence="1" type="ORF">BBO_08342</name>
</gene>
<proteinExistence type="predicted"/>
<keyword evidence="2" id="KW-1185">Reference proteome</keyword>
<name>A0A166XTW1_9HYPO</name>